<gene>
    <name evidence="1" type="ORF">L6452_01464</name>
</gene>
<dbReference type="Proteomes" id="UP001055879">
    <property type="component" value="Linkage Group LG01"/>
</dbReference>
<reference evidence="1 2" key="2">
    <citation type="journal article" date="2022" name="Mol. Ecol. Resour.">
        <title>The genomes of chicory, endive, great burdock and yacon provide insights into Asteraceae paleo-polyploidization history and plant inulin production.</title>
        <authorList>
            <person name="Fan W."/>
            <person name="Wang S."/>
            <person name="Wang H."/>
            <person name="Wang A."/>
            <person name="Jiang F."/>
            <person name="Liu H."/>
            <person name="Zhao H."/>
            <person name="Xu D."/>
            <person name="Zhang Y."/>
        </authorList>
    </citation>
    <scope>NUCLEOTIDE SEQUENCE [LARGE SCALE GENOMIC DNA]</scope>
    <source>
        <strain evidence="2">cv. Niubang</strain>
    </source>
</reference>
<evidence type="ECO:0000313" key="1">
    <source>
        <dbReference type="EMBL" id="KAI3770336.1"/>
    </source>
</evidence>
<organism evidence="1 2">
    <name type="scientific">Arctium lappa</name>
    <name type="common">Greater burdock</name>
    <name type="synonym">Lappa major</name>
    <dbReference type="NCBI Taxonomy" id="4217"/>
    <lineage>
        <taxon>Eukaryota</taxon>
        <taxon>Viridiplantae</taxon>
        <taxon>Streptophyta</taxon>
        <taxon>Embryophyta</taxon>
        <taxon>Tracheophyta</taxon>
        <taxon>Spermatophyta</taxon>
        <taxon>Magnoliopsida</taxon>
        <taxon>eudicotyledons</taxon>
        <taxon>Gunneridae</taxon>
        <taxon>Pentapetalae</taxon>
        <taxon>asterids</taxon>
        <taxon>campanulids</taxon>
        <taxon>Asterales</taxon>
        <taxon>Asteraceae</taxon>
        <taxon>Carduoideae</taxon>
        <taxon>Cardueae</taxon>
        <taxon>Arctiinae</taxon>
        <taxon>Arctium</taxon>
    </lineage>
</organism>
<protein>
    <submittedName>
        <fullName evidence="1">Uncharacterized protein</fullName>
    </submittedName>
</protein>
<reference evidence="2" key="1">
    <citation type="journal article" date="2022" name="Mol. Ecol. Resour.">
        <title>The genomes of chicory, endive, great burdock and yacon provide insights into Asteraceae palaeo-polyploidization history and plant inulin production.</title>
        <authorList>
            <person name="Fan W."/>
            <person name="Wang S."/>
            <person name="Wang H."/>
            <person name="Wang A."/>
            <person name="Jiang F."/>
            <person name="Liu H."/>
            <person name="Zhao H."/>
            <person name="Xu D."/>
            <person name="Zhang Y."/>
        </authorList>
    </citation>
    <scope>NUCLEOTIDE SEQUENCE [LARGE SCALE GENOMIC DNA]</scope>
    <source>
        <strain evidence="2">cv. Niubang</strain>
    </source>
</reference>
<keyword evidence="2" id="KW-1185">Reference proteome</keyword>
<accession>A0ACB9FI14</accession>
<dbReference type="EMBL" id="CM042047">
    <property type="protein sequence ID" value="KAI3770336.1"/>
    <property type="molecule type" value="Genomic_DNA"/>
</dbReference>
<name>A0ACB9FI14_ARCLA</name>
<proteinExistence type="predicted"/>
<sequence>MIEVLRSIRGVYSVRWDAQQSSLRIRGEVNPNYLLKAVMDTGEHAELVNVELNHPQLRHNYYNYASMINAPYNRYSYVDRPYYPYQTASIEYPYGHVQPPAIEYPYGRVQPPAIKYLSSSNDYETPVPWARYVSSNPYQEYDPYDNYEGINFCSIM</sequence>
<comment type="caution">
    <text evidence="1">The sequence shown here is derived from an EMBL/GenBank/DDBJ whole genome shotgun (WGS) entry which is preliminary data.</text>
</comment>
<evidence type="ECO:0000313" key="2">
    <source>
        <dbReference type="Proteomes" id="UP001055879"/>
    </source>
</evidence>